<keyword evidence="11" id="KW-1185">Reference proteome</keyword>
<reference evidence="10" key="1">
    <citation type="submission" date="2021-06" db="EMBL/GenBank/DDBJ databases">
        <authorList>
            <person name="Hodson N. C."/>
            <person name="Mongue J. A."/>
            <person name="Jaron S. K."/>
        </authorList>
    </citation>
    <scope>NUCLEOTIDE SEQUENCE</scope>
</reference>
<evidence type="ECO:0000313" key="10">
    <source>
        <dbReference type="EMBL" id="CAG7824019.1"/>
    </source>
</evidence>
<dbReference type="Pfam" id="PF03914">
    <property type="entry name" value="CBF"/>
    <property type="match status" value="1"/>
</dbReference>
<keyword evidence="4" id="KW-0539">Nucleus</keyword>
<dbReference type="GO" id="GO:0003682">
    <property type="term" value="F:chromatin binding"/>
    <property type="evidence" value="ECO:0007669"/>
    <property type="project" value="TreeGrafter"/>
</dbReference>
<evidence type="ECO:0000256" key="1">
    <source>
        <dbReference type="ARBA" id="ARBA00004604"/>
    </source>
</evidence>
<name>A0A8J2KV56_9HEXA</name>
<gene>
    <name evidence="10" type="ORF">AFUS01_LOCUS34202</name>
</gene>
<feature type="domain" description="Nucleolar complex-associated protein 3 N-terminal" evidence="9">
    <location>
        <begin position="99"/>
        <end position="190"/>
    </location>
</feature>
<dbReference type="PANTHER" id="PTHR14428:SF5">
    <property type="entry name" value="NUCLEOLAR COMPLEX PROTEIN 3 HOMOLOG"/>
    <property type="match status" value="1"/>
</dbReference>
<accession>A0A8J2KV56</accession>
<dbReference type="Proteomes" id="UP000708208">
    <property type="component" value="Unassembled WGS sequence"/>
</dbReference>
<dbReference type="GO" id="GO:0006270">
    <property type="term" value="P:DNA replication initiation"/>
    <property type="evidence" value="ECO:0007669"/>
    <property type="project" value="TreeGrafter"/>
</dbReference>
<dbReference type="GO" id="GO:0005730">
    <property type="term" value="C:nucleolus"/>
    <property type="evidence" value="ECO:0007669"/>
    <property type="project" value="UniProtKB-SubCell"/>
</dbReference>
<dbReference type="AlphaFoldDB" id="A0A8J2KV56"/>
<sequence length="670" mass="76521">MGPVDRFEKRYEDQRAEQEKTTKKVRELLPIKTVGGLRSQTEEEEEEELDVDLPVNLLDENGEYEEADEENREEEVEERVQVYNTTTLLANRKQKVSEYKMKIGILAASFLEDPENRMKNLDSLLSMLDLSDPLIALTIPKFAAVSLMAVFIDVLPAYAIKHHTDGVKLKSDTKERQGHEAQLLGKYKIYLQRLEKIVNNKIPRKKPSGVPSEVDLKLGRVALDCMCKMLVHHPHFNMAVNIVNFVVPFLNNWNDESRKIVHDSIKLLFKNDKRGDISFEVVRRINALMKKAAHIRREVLDVLLGLRIKEADLEKEKQQEMTPGKKITFEQRRMLSKKQRKKSKDMVKLEKELLEASAEENKNVKSKFLTEITKLVFTMYFRSLKSDPKPQVLTAVLEGLSKFAHIISIDYFEDLLKLLQTLLKKEAIHENQRLLCVATVLAVLDGHGSALTLDPVIFHRYLYTALANIRCGKPESHAELASRCIRLATGRNKMPGPRAIAFAKRIGTVATQVEHHDALAFLMELKTILRLHPKCKGLLDTDGVGANGVYLPELDDPDHCAAEATTLWELTTLSSHYHPWVRRVVQSVTEVDKVEPLPKEIAQKRSEDISCDLNPYPSMNFTPSPHPRGPPSKRAKTSSYCPKTEYFSEENYFVEFTDQSDSSIDHISFC</sequence>
<dbReference type="Pfam" id="PF07540">
    <property type="entry name" value="NOC3p"/>
    <property type="match status" value="1"/>
</dbReference>
<evidence type="ECO:0000256" key="4">
    <source>
        <dbReference type="ARBA" id="ARBA00023242"/>
    </source>
</evidence>
<evidence type="ECO:0000256" key="3">
    <source>
        <dbReference type="ARBA" id="ARBA00023054"/>
    </source>
</evidence>
<dbReference type="OrthoDB" id="10263597at2759"/>
<comment type="subcellular location">
    <subcellularLocation>
        <location evidence="1">Nucleus</location>
        <location evidence="1">Nucleolus</location>
    </subcellularLocation>
</comment>
<comment type="similarity">
    <text evidence="2">Belongs to the CBF/MAK21 family.</text>
</comment>
<evidence type="ECO:0000256" key="6">
    <source>
        <dbReference type="ARBA" id="ARBA00032937"/>
    </source>
</evidence>
<evidence type="ECO:0000256" key="2">
    <source>
        <dbReference type="ARBA" id="ARBA00007797"/>
    </source>
</evidence>
<protein>
    <recommendedName>
        <fullName evidence="6">NOC3-like protein</fullName>
    </recommendedName>
    <alternativeName>
        <fullName evidence="5">Nucleolar complex-associated protein 3-like protein</fullName>
    </alternativeName>
</protein>
<evidence type="ECO:0000256" key="5">
    <source>
        <dbReference type="ARBA" id="ARBA00032701"/>
    </source>
</evidence>
<dbReference type="InterPro" id="IPR016903">
    <property type="entry name" value="Nucleolar_cplx-assoc_3"/>
</dbReference>
<dbReference type="PANTHER" id="PTHR14428">
    <property type="entry name" value="NUCLEOLAR COMPLEX PROTEIN 3"/>
    <property type="match status" value="1"/>
</dbReference>
<feature type="domain" description="CCAAT-binding factor" evidence="8">
    <location>
        <begin position="434"/>
        <end position="584"/>
    </location>
</feature>
<evidence type="ECO:0000313" key="11">
    <source>
        <dbReference type="Proteomes" id="UP000708208"/>
    </source>
</evidence>
<evidence type="ECO:0000259" key="9">
    <source>
        <dbReference type="Pfam" id="PF07540"/>
    </source>
</evidence>
<proteinExistence type="inferred from homology"/>
<feature type="region of interest" description="Disordered" evidence="7">
    <location>
        <begin position="1"/>
        <end position="22"/>
    </location>
</feature>
<dbReference type="InterPro" id="IPR011501">
    <property type="entry name" value="Noc3_N"/>
</dbReference>
<dbReference type="EMBL" id="CAJVCH010531439">
    <property type="protein sequence ID" value="CAG7824019.1"/>
    <property type="molecule type" value="Genomic_DNA"/>
</dbReference>
<evidence type="ECO:0000259" key="8">
    <source>
        <dbReference type="Pfam" id="PF03914"/>
    </source>
</evidence>
<dbReference type="InterPro" id="IPR005612">
    <property type="entry name" value="CCAAT-binding_factor"/>
</dbReference>
<organism evidence="10 11">
    <name type="scientific">Allacma fusca</name>
    <dbReference type="NCBI Taxonomy" id="39272"/>
    <lineage>
        <taxon>Eukaryota</taxon>
        <taxon>Metazoa</taxon>
        <taxon>Ecdysozoa</taxon>
        <taxon>Arthropoda</taxon>
        <taxon>Hexapoda</taxon>
        <taxon>Collembola</taxon>
        <taxon>Symphypleona</taxon>
        <taxon>Sminthuridae</taxon>
        <taxon>Allacma</taxon>
    </lineage>
</organism>
<comment type="caution">
    <text evidence="10">The sequence shown here is derived from an EMBL/GenBank/DDBJ whole genome shotgun (WGS) entry which is preliminary data.</text>
</comment>
<keyword evidence="3" id="KW-0175">Coiled coil</keyword>
<evidence type="ECO:0000256" key="7">
    <source>
        <dbReference type="SAM" id="MobiDB-lite"/>
    </source>
</evidence>